<keyword evidence="5" id="KW-0547">Nucleotide-binding</keyword>
<dbReference type="NCBIfam" id="NF001138">
    <property type="entry name" value="PRK00143.1"/>
    <property type="match status" value="1"/>
</dbReference>
<dbReference type="Gene3D" id="3.40.50.620">
    <property type="entry name" value="HUPs"/>
    <property type="match status" value="1"/>
</dbReference>
<keyword evidence="4" id="KW-0819">tRNA processing</keyword>
<evidence type="ECO:0000256" key="5">
    <source>
        <dbReference type="ARBA" id="ARBA00022741"/>
    </source>
</evidence>
<evidence type="ECO:0000256" key="8">
    <source>
        <dbReference type="ARBA" id="ARBA00023157"/>
    </source>
</evidence>
<name>A0A1G2LVR1_9BACT</name>
<evidence type="ECO:0000256" key="3">
    <source>
        <dbReference type="ARBA" id="ARBA00022679"/>
    </source>
</evidence>
<evidence type="ECO:0000313" key="12">
    <source>
        <dbReference type="EMBL" id="OHA14881.1"/>
    </source>
</evidence>
<dbReference type="InterPro" id="IPR014729">
    <property type="entry name" value="Rossmann-like_a/b/a_fold"/>
</dbReference>
<evidence type="ECO:0000256" key="2">
    <source>
        <dbReference type="ARBA" id="ARBA00022555"/>
    </source>
</evidence>
<evidence type="ECO:0000313" key="13">
    <source>
        <dbReference type="Proteomes" id="UP000177171"/>
    </source>
</evidence>
<dbReference type="GO" id="GO:0002143">
    <property type="term" value="P:tRNA wobble position uridine thiolation"/>
    <property type="evidence" value="ECO:0007669"/>
    <property type="project" value="TreeGrafter"/>
</dbReference>
<reference evidence="12 13" key="1">
    <citation type="journal article" date="2016" name="Nat. Commun.">
        <title>Thousands of microbial genomes shed light on interconnected biogeochemical processes in an aquifer system.</title>
        <authorList>
            <person name="Anantharaman K."/>
            <person name="Brown C.T."/>
            <person name="Hug L.A."/>
            <person name="Sharon I."/>
            <person name="Castelle C.J."/>
            <person name="Probst A.J."/>
            <person name="Thomas B.C."/>
            <person name="Singh A."/>
            <person name="Wilkins M.J."/>
            <person name="Karaoz U."/>
            <person name="Brodie E.L."/>
            <person name="Williams K.H."/>
            <person name="Hubbard S.S."/>
            <person name="Banfield J.F."/>
        </authorList>
    </citation>
    <scope>NUCLEOTIDE SEQUENCE [LARGE SCALE GENOMIC DNA]</scope>
</reference>
<dbReference type="Pfam" id="PF20258">
    <property type="entry name" value="tRNA_Me_trans_C"/>
    <property type="match status" value="1"/>
</dbReference>
<dbReference type="InterPro" id="IPR023382">
    <property type="entry name" value="MnmA-like_central_sf"/>
</dbReference>
<evidence type="ECO:0000256" key="6">
    <source>
        <dbReference type="ARBA" id="ARBA00022840"/>
    </source>
</evidence>
<evidence type="ECO:0000256" key="7">
    <source>
        <dbReference type="ARBA" id="ARBA00022884"/>
    </source>
</evidence>
<dbReference type="PANTHER" id="PTHR11933:SF5">
    <property type="entry name" value="MITOCHONDRIAL TRNA-SPECIFIC 2-THIOURIDYLASE 1"/>
    <property type="match status" value="1"/>
</dbReference>
<protein>
    <recommendedName>
        <fullName evidence="1">tRNA-uridine 2-sulfurtransferase</fullName>
        <ecNumber evidence="1">2.8.1.13</ecNumber>
    </recommendedName>
</protein>
<dbReference type="Pfam" id="PF03054">
    <property type="entry name" value="tRNA_Me_trans"/>
    <property type="match status" value="1"/>
</dbReference>
<organism evidence="12 13">
    <name type="scientific">Candidatus Sungbacteria bacterium RIFCSPLOWO2_12_FULL_41_11</name>
    <dbReference type="NCBI Taxonomy" id="1802286"/>
    <lineage>
        <taxon>Bacteria</taxon>
        <taxon>Candidatus Sungiibacteriota</taxon>
    </lineage>
</organism>
<keyword evidence="7" id="KW-0694">RNA-binding</keyword>
<dbReference type="NCBIfam" id="TIGR00420">
    <property type="entry name" value="trmU"/>
    <property type="match status" value="1"/>
</dbReference>
<comment type="catalytic activity">
    <reaction evidence="9">
        <text>S-sulfanyl-L-cysteinyl-[protein] + uridine(34) in tRNA + AH2 + ATP = 2-thiouridine(34) in tRNA + L-cysteinyl-[protein] + A + AMP + diphosphate + H(+)</text>
        <dbReference type="Rhea" id="RHEA:47032"/>
        <dbReference type="Rhea" id="RHEA-COMP:10131"/>
        <dbReference type="Rhea" id="RHEA-COMP:11726"/>
        <dbReference type="Rhea" id="RHEA-COMP:11727"/>
        <dbReference type="Rhea" id="RHEA-COMP:11728"/>
        <dbReference type="ChEBI" id="CHEBI:13193"/>
        <dbReference type="ChEBI" id="CHEBI:15378"/>
        <dbReference type="ChEBI" id="CHEBI:17499"/>
        <dbReference type="ChEBI" id="CHEBI:29950"/>
        <dbReference type="ChEBI" id="CHEBI:30616"/>
        <dbReference type="ChEBI" id="CHEBI:33019"/>
        <dbReference type="ChEBI" id="CHEBI:61963"/>
        <dbReference type="ChEBI" id="CHEBI:65315"/>
        <dbReference type="ChEBI" id="CHEBI:87170"/>
        <dbReference type="ChEBI" id="CHEBI:456215"/>
        <dbReference type="EC" id="2.8.1.13"/>
    </reaction>
</comment>
<gene>
    <name evidence="12" type="ORF">A3G49_04305</name>
</gene>
<evidence type="ECO:0000256" key="4">
    <source>
        <dbReference type="ARBA" id="ARBA00022694"/>
    </source>
</evidence>
<feature type="domain" description="tRNA-specific 2-thiouridylase MnmA-like central" evidence="11">
    <location>
        <begin position="240"/>
        <end position="297"/>
    </location>
</feature>
<dbReference type="AlphaFoldDB" id="A0A1G2LVR1"/>
<dbReference type="PANTHER" id="PTHR11933">
    <property type="entry name" value="TRNA 5-METHYLAMINOMETHYL-2-THIOURIDYLATE -METHYLTRANSFERASE"/>
    <property type="match status" value="1"/>
</dbReference>
<dbReference type="EMBL" id="MHQY01000001">
    <property type="protein sequence ID" value="OHA14881.1"/>
    <property type="molecule type" value="Genomic_DNA"/>
</dbReference>
<evidence type="ECO:0000256" key="9">
    <source>
        <dbReference type="ARBA" id="ARBA00051542"/>
    </source>
</evidence>
<keyword evidence="6" id="KW-0067">ATP-binding</keyword>
<comment type="caution">
    <text evidence="12">The sequence shown here is derived from an EMBL/GenBank/DDBJ whole genome shotgun (WGS) entry which is preliminary data.</text>
</comment>
<dbReference type="InterPro" id="IPR046885">
    <property type="entry name" value="MnmA-like_C"/>
</dbReference>
<proteinExistence type="predicted"/>
<dbReference type="InterPro" id="IPR004506">
    <property type="entry name" value="MnmA-like"/>
</dbReference>
<dbReference type="Gene3D" id="2.30.30.280">
    <property type="entry name" value="Adenine nucleotide alpha hydrolases-like domains"/>
    <property type="match status" value="1"/>
</dbReference>
<dbReference type="CDD" id="cd01998">
    <property type="entry name" value="MnmA_TRMU-like"/>
    <property type="match status" value="1"/>
</dbReference>
<evidence type="ECO:0000259" key="10">
    <source>
        <dbReference type="Pfam" id="PF20258"/>
    </source>
</evidence>
<evidence type="ECO:0000259" key="11">
    <source>
        <dbReference type="Pfam" id="PF20259"/>
    </source>
</evidence>
<keyword evidence="8" id="KW-1015">Disulfide bond</keyword>
<feature type="domain" description="tRNA-specific 2-thiouridylase MnmA-like C-terminal" evidence="10">
    <location>
        <begin position="306"/>
        <end position="379"/>
    </location>
</feature>
<dbReference type="Proteomes" id="UP000177171">
    <property type="component" value="Unassembled WGS sequence"/>
</dbReference>
<dbReference type="InterPro" id="IPR046884">
    <property type="entry name" value="MnmA-like_central"/>
</dbReference>
<sequence>MPETVQKKDSPLSKTTKNVVFLMLSGGKDSGVAARLLKDEGKEVIGFFIKGWAPTGLKCLEPPEMRDAAEIARVVGIEFFPILNWSEHFYNAVFDPMLSGYLSGITPNPDTLCNREIKFGLFAKFAFGRGADYIASGHYVRKNDNPLQLLVARDERKDQSYFLYDLKTDILERSLFPIGNYVKSEEVIPMARSFGLPQRVIEKRPTRDICFLLKSEEDATDGGRIGMEKLLRLEGEKRGIKFSSGPVIHEKTGKVVGEHNGVSLFAVTIGQRHGLGLAGGKLLYVSRKDILKNAFYVNSEKPSSPEVVVKNLNWISGAPDFGKKLSAKIRTPQKAQSCRVEKIGEDEIRVKFDTPQNSVAPGQACVLYDGEVVLGGGIIVS</sequence>
<evidence type="ECO:0000256" key="1">
    <source>
        <dbReference type="ARBA" id="ARBA00011949"/>
    </source>
</evidence>
<dbReference type="GO" id="GO:0103016">
    <property type="term" value="F:tRNA-uridine 2-sulfurtransferase activity"/>
    <property type="evidence" value="ECO:0007669"/>
    <property type="project" value="UniProtKB-EC"/>
</dbReference>
<accession>A0A1G2LVR1</accession>
<dbReference type="Gene3D" id="2.40.30.10">
    <property type="entry name" value="Translation factors"/>
    <property type="match status" value="1"/>
</dbReference>
<dbReference type="Pfam" id="PF20259">
    <property type="entry name" value="tRNA_Me_trans_M"/>
    <property type="match status" value="1"/>
</dbReference>
<dbReference type="SUPFAM" id="SSF52402">
    <property type="entry name" value="Adenine nucleotide alpha hydrolases-like"/>
    <property type="match status" value="1"/>
</dbReference>
<dbReference type="GO" id="GO:0000049">
    <property type="term" value="F:tRNA binding"/>
    <property type="evidence" value="ECO:0007669"/>
    <property type="project" value="UniProtKB-KW"/>
</dbReference>
<dbReference type="EC" id="2.8.1.13" evidence="1"/>
<keyword evidence="2" id="KW-0820">tRNA-binding</keyword>
<keyword evidence="3" id="KW-0808">Transferase</keyword>
<dbReference type="GO" id="GO:0005524">
    <property type="term" value="F:ATP binding"/>
    <property type="evidence" value="ECO:0007669"/>
    <property type="project" value="UniProtKB-KW"/>
</dbReference>